<proteinExistence type="predicted"/>
<dbReference type="Proteomes" id="UP000000304">
    <property type="component" value="Chromosome X"/>
</dbReference>
<reference evidence="1 2" key="1">
    <citation type="journal article" date="2007" name="Nature">
        <title>Evolution of genes and genomes on the Drosophila phylogeny.</title>
        <authorList>
            <consortium name="Drosophila 12 Genomes Consortium"/>
            <person name="Clark A.G."/>
            <person name="Eisen M.B."/>
            <person name="Smith D.R."/>
            <person name="Bergman C.M."/>
            <person name="Oliver B."/>
            <person name="Markow T.A."/>
            <person name="Kaufman T.C."/>
            <person name="Kellis M."/>
            <person name="Gelbart W."/>
            <person name="Iyer V.N."/>
            <person name="Pollard D.A."/>
            <person name="Sackton T.B."/>
            <person name="Larracuente A.M."/>
            <person name="Singh N.D."/>
            <person name="Abad J.P."/>
            <person name="Abt D.N."/>
            <person name="Adryan B."/>
            <person name="Aguade M."/>
            <person name="Akashi H."/>
            <person name="Anderson W.W."/>
            <person name="Aquadro C.F."/>
            <person name="Ardell D.H."/>
            <person name="Arguello R."/>
            <person name="Artieri C.G."/>
            <person name="Barbash D.A."/>
            <person name="Barker D."/>
            <person name="Barsanti P."/>
            <person name="Batterham P."/>
            <person name="Batzoglou S."/>
            <person name="Begun D."/>
            <person name="Bhutkar A."/>
            <person name="Blanco E."/>
            <person name="Bosak S.A."/>
            <person name="Bradley R.K."/>
            <person name="Brand A.D."/>
            <person name="Brent M.R."/>
            <person name="Brooks A.N."/>
            <person name="Brown R.H."/>
            <person name="Butlin R.K."/>
            <person name="Caggese C."/>
            <person name="Calvi B.R."/>
            <person name="Bernardo de Carvalho A."/>
            <person name="Caspi A."/>
            <person name="Castrezana S."/>
            <person name="Celniker S.E."/>
            <person name="Chang J.L."/>
            <person name="Chapple C."/>
            <person name="Chatterji S."/>
            <person name="Chinwalla A."/>
            <person name="Civetta A."/>
            <person name="Clifton S.W."/>
            <person name="Comeron J.M."/>
            <person name="Costello J.C."/>
            <person name="Coyne J.A."/>
            <person name="Daub J."/>
            <person name="David R.G."/>
            <person name="Delcher A.L."/>
            <person name="Delehaunty K."/>
            <person name="Do C.B."/>
            <person name="Ebling H."/>
            <person name="Edwards K."/>
            <person name="Eickbush T."/>
            <person name="Evans J.D."/>
            <person name="Filipski A."/>
            <person name="Findeiss S."/>
            <person name="Freyhult E."/>
            <person name="Fulton L."/>
            <person name="Fulton R."/>
            <person name="Garcia A.C."/>
            <person name="Gardiner A."/>
            <person name="Garfield D.A."/>
            <person name="Garvin B.E."/>
            <person name="Gibson G."/>
            <person name="Gilbert D."/>
            <person name="Gnerre S."/>
            <person name="Godfrey J."/>
            <person name="Good R."/>
            <person name="Gotea V."/>
            <person name="Gravely B."/>
            <person name="Greenberg A.J."/>
            <person name="Griffiths-Jones S."/>
            <person name="Gross S."/>
            <person name="Guigo R."/>
            <person name="Gustafson E.A."/>
            <person name="Haerty W."/>
            <person name="Hahn M.W."/>
            <person name="Halligan D.L."/>
            <person name="Halpern A.L."/>
            <person name="Halter G.M."/>
            <person name="Han M.V."/>
            <person name="Heger A."/>
            <person name="Hillier L."/>
            <person name="Hinrichs A.S."/>
            <person name="Holmes I."/>
            <person name="Hoskins R.A."/>
            <person name="Hubisz M.J."/>
            <person name="Hultmark D."/>
            <person name="Huntley M.A."/>
            <person name="Jaffe D.B."/>
            <person name="Jagadeeshan S."/>
            <person name="Jeck W.R."/>
            <person name="Johnson J."/>
            <person name="Jones C.D."/>
            <person name="Jordan W.C."/>
            <person name="Karpen G.H."/>
            <person name="Kataoka E."/>
            <person name="Keightley P.D."/>
            <person name="Kheradpour P."/>
            <person name="Kirkness E.F."/>
            <person name="Koerich L.B."/>
            <person name="Kristiansen K."/>
            <person name="Kudrna D."/>
            <person name="Kulathinal R.J."/>
            <person name="Kumar S."/>
            <person name="Kwok R."/>
            <person name="Lander E."/>
            <person name="Langley C.H."/>
            <person name="Lapoint R."/>
            <person name="Lazzaro B.P."/>
            <person name="Lee S.J."/>
            <person name="Levesque L."/>
            <person name="Li R."/>
            <person name="Lin C.F."/>
            <person name="Lin M.F."/>
            <person name="Lindblad-Toh K."/>
            <person name="Llopart A."/>
            <person name="Long M."/>
            <person name="Low L."/>
            <person name="Lozovsky E."/>
            <person name="Lu J."/>
            <person name="Luo M."/>
            <person name="Machado C.A."/>
            <person name="Makalowski W."/>
            <person name="Marzo M."/>
            <person name="Matsuda M."/>
            <person name="Matzkin L."/>
            <person name="McAllister B."/>
            <person name="McBride C.S."/>
            <person name="McKernan B."/>
            <person name="McKernan K."/>
            <person name="Mendez-Lago M."/>
            <person name="Minx P."/>
            <person name="Mollenhauer M.U."/>
            <person name="Montooth K."/>
            <person name="Mount S.M."/>
            <person name="Mu X."/>
            <person name="Myers E."/>
            <person name="Negre B."/>
            <person name="Newfeld S."/>
            <person name="Nielsen R."/>
            <person name="Noor M.A."/>
            <person name="O'Grady P."/>
            <person name="Pachter L."/>
            <person name="Papaceit M."/>
            <person name="Parisi M.J."/>
            <person name="Parisi M."/>
            <person name="Parts L."/>
            <person name="Pedersen J.S."/>
            <person name="Pesole G."/>
            <person name="Phillippy A.M."/>
            <person name="Ponting C.P."/>
            <person name="Pop M."/>
            <person name="Porcelli D."/>
            <person name="Powell J.R."/>
            <person name="Prohaska S."/>
            <person name="Pruitt K."/>
            <person name="Puig M."/>
            <person name="Quesneville H."/>
            <person name="Ram K.R."/>
            <person name="Rand D."/>
            <person name="Rasmussen M.D."/>
            <person name="Reed L.K."/>
            <person name="Reenan R."/>
            <person name="Reily A."/>
            <person name="Remington K.A."/>
            <person name="Rieger T.T."/>
            <person name="Ritchie M.G."/>
            <person name="Robin C."/>
            <person name="Rogers Y.H."/>
            <person name="Rohde C."/>
            <person name="Rozas J."/>
            <person name="Rubenfield M.J."/>
            <person name="Ruiz A."/>
            <person name="Russo S."/>
            <person name="Salzberg S.L."/>
            <person name="Sanchez-Gracia A."/>
            <person name="Saranga D.J."/>
            <person name="Sato H."/>
            <person name="Schaeffer S.W."/>
            <person name="Schatz M.C."/>
            <person name="Schlenke T."/>
            <person name="Schwartz R."/>
            <person name="Segarra C."/>
            <person name="Singh R.S."/>
            <person name="Sirot L."/>
            <person name="Sirota M."/>
            <person name="Sisneros N.B."/>
            <person name="Smith C.D."/>
            <person name="Smith T.F."/>
            <person name="Spieth J."/>
            <person name="Stage D.E."/>
            <person name="Stark A."/>
            <person name="Stephan W."/>
            <person name="Strausberg R.L."/>
            <person name="Strempel S."/>
            <person name="Sturgill D."/>
            <person name="Sutton G."/>
            <person name="Sutton G.G."/>
            <person name="Tao W."/>
            <person name="Teichmann S."/>
            <person name="Tobari Y.N."/>
            <person name="Tomimura Y."/>
            <person name="Tsolas J.M."/>
            <person name="Valente V.L."/>
            <person name="Venter E."/>
            <person name="Venter J.C."/>
            <person name="Vicario S."/>
            <person name="Vieira F.G."/>
            <person name="Vilella A.J."/>
            <person name="Villasante A."/>
            <person name="Walenz B."/>
            <person name="Wang J."/>
            <person name="Wasserman M."/>
            <person name="Watts T."/>
            <person name="Wilson D."/>
            <person name="Wilson R.K."/>
            <person name="Wing R.A."/>
            <person name="Wolfner M.F."/>
            <person name="Wong A."/>
            <person name="Wong G.K."/>
            <person name="Wu C.I."/>
            <person name="Wu G."/>
            <person name="Yamamoto D."/>
            <person name="Yang H.P."/>
            <person name="Yang S.P."/>
            <person name="Yorke J.A."/>
            <person name="Yoshida K."/>
            <person name="Zdobnov E."/>
            <person name="Zhang P."/>
            <person name="Zhang Y."/>
            <person name="Zimin A.V."/>
            <person name="Baldwin J."/>
            <person name="Abdouelleil A."/>
            <person name="Abdulkadir J."/>
            <person name="Abebe A."/>
            <person name="Abera B."/>
            <person name="Abreu J."/>
            <person name="Acer S.C."/>
            <person name="Aftuck L."/>
            <person name="Alexander A."/>
            <person name="An P."/>
            <person name="Anderson E."/>
            <person name="Anderson S."/>
            <person name="Arachi H."/>
            <person name="Azer M."/>
            <person name="Bachantsang P."/>
            <person name="Barry A."/>
            <person name="Bayul T."/>
            <person name="Berlin A."/>
            <person name="Bessette D."/>
            <person name="Bloom T."/>
            <person name="Blye J."/>
            <person name="Boguslavskiy L."/>
            <person name="Bonnet C."/>
            <person name="Boukhgalter B."/>
            <person name="Bourzgui I."/>
            <person name="Brown A."/>
            <person name="Cahill P."/>
            <person name="Channer S."/>
            <person name="Cheshatsang Y."/>
            <person name="Chuda L."/>
            <person name="Citroen M."/>
            <person name="Collymore A."/>
            <person name="Cooke P."/>
            <person name="Costello M."/>
            <person name="D'Aco K."/>
            <person name="Daza R."/>
            <person name="De Haan G."/>
            <person name="DeGray S."/>
            <person name="DeMaso C."/>
            <person name="Dhargay N."/>
            <person name="Dooley K."/>
            <person name="Dooley E."/>
            <person name="Doricent M."/>
            <person name="Dorje P."/>
            <person name="Dorjee K."/>
            <person name="Dupes A."/>
            <person name="Elong R."/>
            <person name="Falk J."/>
            <person name="Farina A."/>
            <person name="Faro S."/>
            <person name="Ferguson D."/>
            <person name="Fisher S."/>
            <person name="Foley C.D."/>
            <person name="Franke A."/>
            <person name="Friedrich D."/>
            <person name="Gadbois L."/>
            <person name="Gearin G."/>
            <person name="Gearin C.R."/>
            <person name="Giannoukos G."/>
            <person name="Goode T."/>
            <person name="Graham J."/>
            <person name="Grandbois E."/>
            <person name="Grewal S."/>
            <person name="Gyaltsen K."/>
            <person name="Hafez N."/>
            <person name="Hagos B."/>
            <person name="Hall J."/>
            <person name="Henson C."/>
            <person name="Hollinger A."/>
            <person name="Honan T."/>
            <person name="Huard M.D."/>
            <person name="Hughes L."/>
            <person name="Hurhula B."/>
            <person name="Husby M.E."/>
            <person name="Kamat A."/>
            <person name="Kanga B."/>
            <person name="Kashin S."/>
            <person name="Khazanovich D."/>
            <person name="Kisner P."/>
            <person name="Lance K."/>
            <person name="Lara M."/>
            <person name="Lee W."/>
            <person name="Lennon N."/>
            <person name="Letendre F."/>
            <person name="LeVine R."/>
            <person name="Lipovsky A."/>
            <person name="Liu X."/>
            <person name="Liu J."/>
            <person name="Liu S."/>
            <person name="Lokyitsang T."/>
            <person name="Lokyitsang Y."/>
            <person name="Lubonja R."/>
            <person name="Lui A."/>
            <person name="MacDonald P."/>
            <person name="Magnisalis V."/>
            <person name="Maru K."/>
            <person name="Matthews C."/>
            <person name="McCusker W."/>
            <person name="McDonough S."/>
            <person name="Mehta T."/>
            <person name="Meldrim J."/>
            <person name="Meneus L."/>
            <person name="Mihai O."/>
            <person name="Mihalev A."/>
            <person name="Mihova T."/>
            <person name="Mittelman R."/>
            <person name="Mlenga V."/>
            <person name="Montmayeur A."/>
            <person name="Mulrain L."/>
            <person name="Navidi A."/>
            <person name="Naylor J."/>
            <person name="Negash T."/>
            <person name="Nguyen T."/>
            <person name="Nguyen N."/>
            <person name="Nicol R."/>
            <person name="Norbu C."/>
            <person name="Norbu N."/>
            <person name="Novod N."/>
            <person name="O'Neill B."/>
            <person name="Osman S."/>
            <person name="Markiewicz E."/>
            <person name="Oyono O.L."/>
            <person name="Patti C."/>
            <person name="Phunkhang P."/>
            <person name="Pierre F."/>
            <person name="Priest M."/>
            <person name="Raghuraman S."/>
            <person name="Rege F."/>
            <person name="Reyes R."/>
            <person name="Rise C."/>
            <person name="Rogov P."/>
            <person name="Ross K."/>
            <person name="Ryan E."/>
            <person name="Settipalli S."/>
            <person name="Shea T."/>
            <person name="Sherpa N."/>
            <person name="Shi L."/>
            <person name="Shih D."/>
            <person name="Sparrow T."/>
            <person name="Spaulding J."/>
            <person name="Stalker J."/>
            <person name="Stange-Thomann N."/>
            <person name="Stavropoulos S."/>
            <person name="Stone C."/>
            <person name="Strader C."/>
            <person name="Tesfaye S."/>
            <person name="Thomson T."/>
            <person name="Thoulutsang Y."/>
            <person name="Thoulutsang D."/>
            <person name="Topham K."/>
            <person name="Topping I."/>
            <person name="Tsamla T."/>
            <person name="Vassiliev H."/>
            <person name="Vo A."/>
            <person name="Wangchuk T."/>
            <person name="Wangdi T."/>
            <person name="Weiand M."/>
            <person name="Wilkinson J."/>
            <person name="Wilson A."/>
            <person name="Yadav S."/>
            <person name="Young G."/>
            <person name="Yu Q."/>
            <person name="Zembek L."/>
            <person name="Zhong D."/>
            <person name="Zimmer A."/>
            <person name="Zwirko Z."/>
            <person name="Jaffe D.B."/>
            <person name="Alvarez P."/>
            <person name="Brockman W."/>
            <person name="Butler J."/>
            <person name="Chin C."/>
            <person name="Gnerre S."/>
            <person name="Grabherr M."/>
            <person name="Kleber M."/>
            <person name="Mauceli E."/>
            <person name="MacCallum I."/>
        </authorList>
    </citation>
    <scope>NUCLEOTIDE SEQUENCE [LARGE SCALE GENOMIC DNA]</scope>
    <source>
        <strain evidence="2">white501</strain>
    </source>
</reference>
<dbReference type="HOGENOM" id="CLU_2415659_0_0_1"/>
<dbReference type="AlphaFoldDB" id="B4R581"/>
<protein>
    <submittedName>
        <fullName evidence="1">GD15797</fullName>
    </submittedName>
</protein>
<evidence type="ECO:0000313" key="2">
    <source>
        <dbReference type="Proteomes" id="UP000000304"/>
    </source>
</evidence>
<name>B4R581_DROSI</name>
<organism evidence="1 2">
    <name type="scientific">Drosophila simulans</name>
    <name type="common">Fruit fly</name>
    <dbReference type="NCBI Taxonomy" id="7240"/>
    <lineage>
        <taxon>Eukaryota</taxon>
        <taxon>Metazoa</taxon>
        <taxon>Ecdysozoa</taxon>
        <taxon>Arthropoda</taxon>
        <taxon>Hexapoda</taxon>
        <taxon>Insecta</taxon>
        <taxon>Pterygota</taxon>
        <taxon>Neoptera</taxon>
        <taxon>Endopterygota</taxon>
        <taxon>Diptera</taxon>
        <taxon>Brachycera</taxon>
        <taxon>Muscomorpha</taxon>
        <taxon>Ephydroidea</taxon>
        <taxon>Drosophilidae</taxon>
        <taxon>Drosophila</taxon>
        <taxon>Sophophora</taxon>
    </lineage>
</organism>
<evidence type="ECO:0000313" key="1">
    <source>
        <dbReference type="EMBL" id="EDX17982.1"/>
    </source>
</evidence>
<gene>
    <name evidence="1" type="primary">Dsim\GD15797</name>
    <name evidence="1" type="ORF">Dsim_GD15797</name>
</gene>
<keyword evidence="2" id="KW-1185">Reference proteome</keyword>
<dbReference type="EMBL" id="CM000366">
    <property type="protein sequence ID" value="EDX17982.1"/>
    <property type="molecule type" value="Genomic_DNA"/>
</dbReference>
<sequence length="92" mass="10200">MNASQQVNRAFIGPRIQAIQPTNPLDPGQLGPDKITRACRCPKCPPNGDDNGWQEQIAISTKEEEEEEEFVVAVEVEVEVGHEGYFTSSDKE</sequence>
<accession>B4R581</accession>